<evidence type="ECO:0000256" key="2">
    <source>
        <dbReference type="HAMAP-Rule" id="MF_00758"/>
    </source>
</evidence>
<proteinExistence type="inferred from homology"/>
<dbReference type="HAMAP" id="MF_00758">
    <property type="entry name" value="UPF0301"/>
    <property type="match status" value="1"/>
</dbReference>
<comment type="caution">
    <text evidence="3">The sequence shown here is derived from an EMBL/GenBank/DDBJ whole genome shotgun (WGS) entry which is preliminary data.</text>
</comment>
<accession>A0A6M1RQY6</accession>
<dbReference type="GO" id="GO:0005829">
    <property type="term" value="C:cytosol"/>
    <property type="evidence" value="ECO:0007669"/>
    <property type="project" value="TreeGrafter"/>
</dbReference>
<dbReference type="Pfam" id="PF02622">
    <property type="entry name" value="DUF179"/>
    <property type="match status" value="1"/>
</dbReference>
<evidence type="ECO:0000313" key="3">
    <source>
        <dbReference type="EMBL" id="NGO39065.1"/>
    </source>
</evidence>
<protein>
    <recommendedName>
        <fullName evidence="2">UPF0301 protein G4L39_06595</fullName>
    </recommendedName>
</protein>
<organism evidence="3 4">
    <name type="scientific">Limisphaera ngatamarikiensis</name>
    <dbReference type="NCBI Taxonomy" id="1324935"/>
    <lineage>
        <taxon>Bacteria</taxon>
        <taxon>Pseudomonadati</taxon>
        <taxon>Verrucomicrobiota</taxon>
        <taxon>Verrucomicrobiia</taxon>
        <taxon>Limisphaerales</taxon>
        <taxon>Limisphaeraceae</taxon>
        <taxon>Limisphaera</taxon>
    </lineage>
</organism>
<dbReference type="InterPro" id="IPR003774">
    <property type="entry name" value="AlgH-like"/>
</dbReference>
<reference evidence="3 4" key="1">
    <citation type="submission" date="2020-02" db="EMBL/GenBank/DDBJ databases">
        <title>Draft genome sequence of Limisphaera ngatamarikiensis NGM72.4T, a thermophilic Verrucomicrobia grouped in subdivision 3.</title>
        <authorList>
            <person name="Carere C.R."/>
            <person name="Steen J."/>
            <person name="Hugenholtz P."/>
            <person name="Stott M.B."/>
        </authorList>
    </citation>
    <scope>NUCLEOTIDE SEQUENCE [LARGE SCALE GENOMIC DNA]</scope>
    <source>
        <strain evidence="3 4">NGM72.4</strain>
    </source>
</reference>
<sequence length="185" mass="20589">MAVGKSLKGYLLLDSGQLSGSFFARTVILICRHDEDGAFGLVLNRPTGTRVGEVLLADLPDSLRELPLYLGGPVEPTTMCYLHSDVLLPDADVMPNLSLGMSLEKLVELGESFSPEKKVKFFAGYSGWAPGQLEDEIRRKAWLTHPASLDVVFDEDTENLWARVLRKKGWRYRLLSQIPDNPSLN</sequence>
<dbReference type="Gene3D" id="3.40.1740.10">
    <property type="entry name" value="VC0467-like"/>
    <property type="match status" value="1"/>
</dbReference>
<dbReference type="AlphaFoldDB" id="A0A6M1RQY6"/>
<dbReference type="PANTHER" id="PTHR30327">
    <property type="entry name" value="UNCHARACTERIZED PROTEIN YQGE"/>
    <property type="match status" value="1"/>
</dbReference>
<evidence type="ECO:0000256" key="1">
    <source>
        <dbReference type="ARBA" id="ARBA00009600"/>
    </source>
</evidence>
<dbReference type="EMBL" id="JAAKYA010000043">
    <property type="protein sequence ID" value="NGO39065.1"/>
    <property type="molecule type" value="Genomic_DNA"/>
</dbReference>
<dbReference type="RefSeq" id="WP_165106862.1">
    <property type="nucleotide sequence ID" value="NZ_JAAKYA010000043.1"/>
</dbReference>
<name>A0A6M1RQY6_9BACT</name>
<keyword evidence="4" id="KW-1185">Reference proteome</keyword>
<dbReference type="Proteomes" id="UP000477311">
    <property type="component" value="Unassembled WGS sequence"/>
</dbReference>
<gene>
    <name evidence="3" type="ORF">G4L39_06595</name>
</gene>
<comment type="similarity">
    <text evidence="1 2">Belongs to the UPF0301 (AlgH) family.</text>
</comment>
<evidence type="ECO:0000313" key="4">
    <source>
        <dbReference type="Proteomes" id="UP000477311"/>
    </source>
</evidence>
<dbReference type="PANTHER" id="PTHR30327:SF1">
    <property type="entry name" value="UPF0301 PROTEIN YQGE"/>
    <property type="match status" value="1"/>
</dbReference>
<dbReference type="SUPFAM" id="SSF143456">
    <property type="entry name" value="VC0467-like"/>
    <property type="match status" value="1"/>
</dbReference>